<proteinExistence type="predicted"/>
<accession>A0A6J5SU74</accession>
<gene>
    <name evidence="1" type="ORF">UFOVP1607_1</name>
</gene>
<sequence>MPLPPIPPIPATPTPYDAFVGAKQAFKTVASALTKNKKNILVIGTATEVSPVPIVQNCSITIDSKAVWDLGEQQIWYYSDNIELKIFGDGILKWSPSSSIRMMDGNGGYFSFNGDVNTGDPNVNSGGIGGLIYVGQSIFDGTNYYTITKITGPDSFLIDPPYLGGSGTVTFNPSPFSLNKFSSYNLNLDGTGSTTDGCSFYITLNKVNMHGFTRVYLPNQRDWGFQDTATTVDFKENIYFSAASPGDNCRGFYRSNGIVDSLTIEGPLNDGSPLIDVSAAQIGSLNFVGNVGQRIICNLGGSVDELNTNDQGAGARWRLYVTADKTRISNANTRPGGFIDTQGFIDCVFENVICDQINSPNGTLIYSNVTETSITNVPTVGNALRTVTQSAGDNSTNFASTAFVQNAI</sequence>
<organism evidence="1">
    <name type="scientific">uncultured Caudovirales phage</name>
    <dbReference type="NCBI Taxonomy" id="2100421"/>
    <lineage>
        <taxon>Viruses</taxon>
        <taxon>Duplodnaviria</taxon>
        <taxon>Heunggongvirae</taxon>
        <taxon>Uroviricota</taxon>
        <taxon>Caudoviricetes</taxon>
        <taxon>Peduoviridae</taxon>
        <taxon>Maltschvirus</taxon>
        <taxon>Maltschvirus maltsch</taxon>
    </lineage>
</organism>
<feature type="non-terminal residue" evidence="1">
    <location>
        <position position="408"/>
    </location>
</feature>
<reference evidence="1" key="1">
    <citation type="submission" date="2020-05" db="EMBL/GenBank/DDBJ databases">
        <authorList>
            <person name="Chiriac C."/>
            <person name="Salcher M."/>
            <person name="Ghai R."/>
            <person name="Kavagutti S V."/>
        </authorList>
    </citation>
    <scope>NUCLEOTIDE SEQUENCE</scope>
</reference>
<dbReference type="EMBL" id="LR797466">
    <property type="protein sequence ID" value="CAB4218121.1"/>
    <property type="molecule type" value="Genomic_DNA"/>
</dbReference>
<protein>
    <submittedName>
        <fullName evidence="1">Uncharacterized protein</fullName>
    </submittedName>
</protein>
<name>A0A6J5SU74_9CAUD</name>
<evidence type="ECO:0000313" key="1">
    <source>
        <dbReference type="EMBL" id="CAB4218121.1"/>
    </source>
</evidence>